<accession>A0ABP8ZCP8</accession>
<proteinExistence type="predicted"/>
<dbReference type="EMBL" id="BAABIE010000011">
    <property type="protein sequence ID" value="GAA4752690.1"/>
    <property type="molecule type" value="Genomic_DNA"/>
</dbReference>
<dbReference type="Proteomes" id="UP001500822">
    <property type="component" value="Unassembled WGS sequence"/>
</dbReference>
<evidence type="ECO:0000313" key="2">
    <source>
        <dbReference type="Proteomes" id="UP001500822"/>
    </source>
</evidence>
<comment type="caution">
    <text evidence="1">The sequence shown here is derived from an EMBL/GenBank/DDBJ whole genome shotgun (WGS) entry which is preliminary data.</text>
</comment>
<organism evidence="1 2">
    <name type="scientific">Gordonia alkaliphila</name>
    <dbReference type="NCBI Taxonomy" id="1053547"/>
    <lineage>
        <taxon>Bacteria</taxon>
        <taxon>Bacillati</taxon>
        <taxon>Actinomycetota</taxon>
        <taxon>Actinomycetes</taxon>
        <taxon>Mycobacteriales</taxon>
        <taxon>Gordoniaceae</taxon>
        <taxon>Gordonia</taxon>
    </lineage>
</organism>
<name>A0ABP8ZCP8_9ACTN</name>
<keyword evidence="2" id="KW-1185">Reference proteome</keyword>
<dbReference type="RefSeq" id="WP_345313718.1">
    <property type="nucleotide sequence ID" value="NZ_BAABIE010000011.1"/>
</dbReference>
<gene>
    <name evidence="1" type="ORF">GCM10023217_24640</name>
</gene>
<evidence type="ECO:0000313" key="1">
    <source>
        <dbReference type="EMBL" id="GAA4752690.1"/>
    </source>
</evidence>
<protein>
    <recommendedName>
        <fullName evidence="3">ESX-1 secretion-associated protein</fullName>
    </recommendedName>
</protein>
<sequence>MTDVVADAAVWLNRARMADEAAHDLDRLLEAASGTVRRNYFGNGCAEGIALFEELHRILSAWQADMGSLTVGLAATAERCRIAAAQYESADQASGRMVR</sequence>
<reference evidence="2" key="1">
    <citation type="journal article" date="2019" name="Int. J. Syst. Evol. Microbiol.">
        <title>The Global Catalogue of Microorganisms (GCM) 10K type strain sequencing project: providing services to taxonomists for standard genome sequencing and annotation.</title>
        <authorList>
            <consortium name="The Broad Institute Genomics Platform"/>
            <consortium name="The Broad Institute Genome Sequencing Center for Infectious Disease"/>
            <person name="Wu L."/>
            <person name="Ma J."/>
        </authorList>
    </citation>
    <scope>NUCLEOTIDE SEQUENCE [LARGE SCALE GENOMIC DNA]</scope>
    <source>
        <strain evidence="2">JCM 18077</strain>
    </source>
</reference>
<evidence type="ECO:0008006" key="3">
    <source>
        <dbReference type="Google" id="ProtNLM"/>
    </source>
</evidence>